<proteinExistence type="predicted"/>
<evidence type="ECO:0000313" key="3">
    <source>
        <dbReference type="Proteomes" id="UP000465609"/>
    </source>
</evidence>
<dbReference type="Proteomes" id="UP000465609">
    <property type="component" value="Chromosome"/>
</dbReference>
<name>A0ABM7IEJ0_9MYCO</name>
<accession>A0ABM7IEJ0</accession>
<sequence length="250" mass="27577">MLVMRDHDVEDYEALRDMDATDVGELRADDQACLEDLGKYLVTTEAWQRFGIWLLHKHFNPEPGEVFVEHLVRSPRGTKTSPIDRSALSDLSGTAFRFDESAASGLGLVGMEFAEPDDFGDTEPLSDDDAIVLAGIAERLHAHDKTERFGVRLIRNPLGLTENELLHETSDSGDRSMNCTVGDRAEVLVEQNIIQTAWKWRVVHGGPETIVMQDCTAGCVRVGEGHDISHTASGTDDFDNPTEGGPDNPF</sequence>
<evidence type="ECO:0000313" key="2">
    <source>
        <dbReference type="EMBL" id="BBX85068.1"/>
    </source>
</evidence>
<evidence type="ECO:0000256" key="1">
    <source>
        <dbReference type="SAM" id="MobiDB-lite"/>
    </source>
</evidence>
<reference evidence="2 3" key="1">
    <citation type="journal article" date="2019" name="Emerg. Microbes Infect.">
        <title>Comprehensive subspecies identification of 175 nontuberculous mycobacteria species based on 7547 genomic profiles.</title>
        <authorList>
            <person name="Matsumoto Y."/>
            <person name="Kinjo T."/>
            <person name="Motooka D."/>
            <person name="Nabeya D."/>
            <person name="Jung N."/>
            <person name="Uechi K."/>
            <person name="Horii T."/>
            <person name="Iida T."/>
            <person name="Fujita J."/>
            <person name="Nakamura S."/>
        </authorList>
    </citation>
    <scope>NUCLEOTIDE SEQUENCE [LARGE SCALE GENOMIC DNA]</scope>
    <source>
        <strain evidence="2 3">JCM 15296</strain>
    </source>
</reference>
<dbReference type="RefSeq" id="WP_138232982.1">
    <property type="nucleotide sequence ID" value="NZ_AP022577.1"/>
</dbReference>
<keyword evidence="3" id="KW-1185">Reference proteome</keyword>
<gene>
    <name evidence="2" type="ORF">MAUB_29410</name>
</gene>
<dbReference type="EMBL" id="AP022577">
    <property type="protein sequence ID" value="BBX85068.1"/>
    <property type="molecule type" value="Genomic_DNA"/>
</dbReference>
<protein>
    <submittedName>
        <fullName evidence="2">Uncharacterized protein</fullName>
    </submittedName>
</protein>
<organism evidence="2 3">
    <name type="scientific">Mycolicibacterium aubagnense</name>
    <dbReference type="NCBI Taxonomy" id="319707"/>
    <lineage>
        <taxon>Bacteria</taxon>
        <taxon>Bacillati</taxon>
        <taxon>Actinomycetota</taxon>
        <taxon>Actinomycetes</taxon>
        <taxon>Mycobacteriales</taxon>
        <taxon>Mycobacteriaceae</taxon>
        <taxon>Mycolicibacterium</taxon>
    </lineage>
</organism>
<feature type="region of interest" description="Disordered" evidence="1">
    <location>
        <begin position="228"/>
        <end position="250"/>
    </location>
</feature>